<name>A0ABP7MU58_9GAMM</name>
<dbReference type="Proteomes" id="UP001501565">
    <property type="component" value="Unassembled WGS sequence"/>
</dbReference>
<evidence type="ECO:0000313" key="2">
    <source>
        <dbReference type="EMBL" id="GAA3929012.1"/>
    </source>
</evidence>
<sequence length="364" mass="40777">MITPGEQGFHVSDLMGNQYLFCHSFDAGIEVFPTHLTNIQDPFYGRPFLMHLCELGSLDGALRDLYLYARPHTYLLHKKNDWDVLAELLQMLETEELKVWQTRDVLMEHMAALQAKTSSVESDNATSSPPTKPAIRRRQAELTTSESQASVESTASIHESSAPAPTASKPRDLNDPLQRKALFDQHGVIVGPYKELQQISKPGYQREHFIPHSCYMARSSLPNEKRANVPIGPEFGAYNEGDAITYFVYDDQSKGTEHRYLTDVEKKYARDLQCQDEFASSTEWLDHMESETAKSFSLDMIERSPGVYEPRIPPEDAADVAKGIRIEYENSLDAMGVNKEAKLSNLVGGGKVPTGPIEDAGSDF</sequence>
<keyword evidence="3" id="KW-1185">Reference proteome</keyword>
<feature type="compositionally biased region" description="Polar residues" evidence="1">
    <location>
        <begin position="141"/>
        <end position="159"/>
    </location>
</feature>
<feature type="region of interest" description="Disordered" evidence="1">
    <location>
        <begin position="116"/>
        <end position="174"/>
    </location>
</feature>
<protein>
    <submittedName>
        <fullName evidence="2">Uncharacterized protein</fullName>
    </submittedName>
</protein>
<reference evidence="3" key="1">
    <citation type="journal article" date="2019" name="Int. J. Syst. Evol. Microbiol.">
        <title>The Global Catalogue of Microorganisms (GCM) 10K type strain sequencing project: providing services to taxonomists for standard genome sequencing and annotation.</title>
        <authorList>
            <consortium name="The Broad Institute Genomics Platform"/>
            <consortium name="The Broad Institute Genome Sequencing Center for Infectious Disease"/>
            <person name="Wu L."/>
            <person name="Ma J."/>
        </authorList>
    </citation>
    <scope>NUCLEOTIDE SEQUENCE [LARGE SCALE GENOMIC DNA]</scope>
    <source>
        <strain evidence="3">JCM 17551</strain>
    </source>
</reference>
<evidence type="ECO:0000313" key="3">
    <source>
        <dbReference type="Proteomes" id="UP001501565"/>
    </source>
</evidence>
<gene>
    <name evidence="2" type="ORF">GCM10022277_26900</name>
</gene>
<evidence type="ECO:0000256" key="1">
    <source>
        <dbReference type="SAM" id="MobiDB-lite"/>
    </source>
</evidence>
<feature type="compositionally biased region" description="Polar residues" evidence="1">
    <location>
        <begin position="116"/>
        <end position="129"/>
    </location>
</feature>
<dbReference type="RefSeq" id="WP_344799063.1">
    <property type="nucleotide sequence ID" value="NZ_BAABBN010000007.1"/>
</dbReference>
<comment type="caution">
    <text evidence="2">The sequence shown here is derived from an EMBL/GenBank/DDBJ whole genome shotgun (WGS) entry which is preliminary data.</text>
</comment>
<feature type="region of interest" description="Disordered" evidence="1">
    <location>
        <begin position="345"/>
        <end position="364"/>
    </location>
</feature>
<dbReference type="EMBL" id="BAABBN010000007">
    <property type="protein sequence ID" value="GAA3929012.1"/>
    <property type="molecule type" value="Genomic_DNA"/>
</dbReference>
<accession>A0ABP7MU58</accession>
<organism evidence="2 3">
    <name type="scientific">Litoribacillus peritrichatus</name>
    <dbReference type="NCBI Taxonomy" id="718191"/>
    <lineage>
        <taxon>Bacteria</taxon>
        <taxon>Pseudomonadati</taxon>
        <taxon>Pseudomonadota</taxon>
        <taxon>Gammaproteobacteria</taxon>
        <taxon>Oceanospirillales</taxon>
        <taxon>Oceanospirillaceae</taxon>
        <taxon>Litoribacillus</taxon>
    </lineage>
</organism>
<proteinExistence type="predicted"/>